<reference evidence="3" key="1">
    <citation type="submission" date="2022-07" db="EMBL/GenBank/DDBJ databases">
        <title>Phylogenomic reconstructions and comparative analyses of Kickxellomycotina fungi.</title>
        <authorList>
            <person name="Reynolds N.K."/>
            <person name="Stajich J.E."/>
            <person name="Barry K."/>
            <person name="Grigoriev I.V."/>
            <person name="Crous P."/>
            <person name="Smith M.E."/>
        </authorList>
    </citation>
    <scope>NUCLEOTIDE SEQUENCE</scope>
    <source>
        <strain evidence="3">RSA 1196</strain>
    </source>
</reference>
<sequence length="341" mass="38273">MRISPSKLKRHNPYPQLSPPKRPEGQSVVTTITSHLGQFDDKDVVSVFDHLLTLLGYPANTELTKCSTSDMATTDTTTSAHSTRFTNSCPQLLGHLPPHVARYQIAVLQSYPVVNFYRAPRGQDRVPPIVLVHQLYCLVPDRTLVDRTVDVLCRQKQWYRFRLGHVDGMGEYALVRTADYRRLADNIINTKIRTAANQAPSTTKTMPNLEKIIERFVQFIKEQDSLGVMMTCQALSSRTGLDDTALSVLTKLGFLISVDSDTVQFSLPGAGPFIHALYKGSASLLASVRHTTAREVLEKYVLERSWKSLPLDIRYCLYHLVGSGKLERVASPMGFMLRIPK</sequence>
<comment type="similarity">
    <text evidence="1">Belongs to the STK19 family.</text>
</comment>
<dbReference type="InterPro" id="IPR018865">
    <property type="entry name" value="STK19-like"/>
</dbReference>
<gene>
    <name evidence="3" type="primary">STK19</name>
    <name evidence="3" type="ORF">IWQ62_002840</name>
</gene>
<keyword evidence="3" id="KW-0418">Kinase</keyword>
<organism evidence="3 4">
    <name type="scientific">Dispira parvispora</name>
    <dbReference type="NCBI Taxonomy" id="1520584"/>
    <lineage>
        <taxon>Eukaryota</taxon>
        <taxon>Fungi</taxon>
        <taxon>Fungi incertae sedis</taxon>
        <taxon>Zoopagomycota</taxon>
        <taxon>Kickxellomycotina</taxon>
        <taxon>Dimargaritomycetes</taxon>
        <taxon>Dimargaritales</taxon>
        <taxon>Dimargaritaceae</taxon>
        <taxon>Dispira</taxon>
    </lineage>
</organism>
<name>A0A9W8ASY9_9FUNG</name>
<evidence type="ECO:0000256" key="2">
    <source>
        <dbReference type="SAM" id="MobiDB-lite"/>
    </source>
</evidence>
<proteinExistence type="inferred from homology"/>
<feature type="region of interest" description="Disordered" evidence="2">
    <location>
        <begin position="1"/>
        <end position="26"/>
    </location>
</feature>
<dbReference type="AlphaFoldDB" id="A0A9W8ASY9"/>
<dbReference type="GO" id="GO:0004674">
    <property type="term" value="F:protein serine/threonine kinase activity"/>
    <property type="evidence" value="ECO:0007669"/>
    <property type="project" value="UniProtKB-EC"/>
</dbReference>
<comment type="caution">
    <text evidence="3">The sequence shown here is derived from an EMBL/GenBank/DDBJ whole genome shotgun (WGS) entry which is preliminary data.</text>
</comment>
<dbReference type="Proteomes" id="UP001150925">
    <property type="component" value="Unassembled WGS sequence"/>
</dbReference>
<evidence type="ECO:0000313" key="3">
    <source>
        <dbReference type="EMBL" id="KAJ1964777.1"/>
    </source>
</evidence>
<evidence type="ECO:0000256" key="1">
    <source>
        <dbReference type="ARBA" id="ARBA00093458"/>
    </source>
</evidence>
<dbReference type="EC" id="2.7.11.1" evidence="3"/>
<dbReference type="OrthoDB" id="10261701at2759"/>
<evidence type="ECO:0000313" key="4">
    <source>
        <dbReference type="Proteomes" id="UP001150925"/>
    </source>
</evidence>
<accession>A0A9W8ASY9</accession>
<keyword evidence="3" id="KW-0808">Transferase</keyword>
<dbReference type="EMBL" id="JANBPY010000664">
    <property type="protein sequence ID" value="KAJ1964777.1"/>
    <property type="molecule type" value="Genomic_DNA"/>
</dbReference>
<dbReference type="PANTHER" id="PTHR15243:SF0">
    <property type="entry name" value="SERINE_THREONINE-PROTEIN KINASE 19"/>
    <property type="match status" value="1"/>
</dbReference>
<dbReference type="GO" id="GO:0046579">
    <property type="term" value="P:positive regulation of Ras protein signal transduction"/>
    <property type="evidence" value="ECO:0007669"/>
    <property type="project" value="TreeGrafter"/>
</dbReference>
<protein>
    <submittedName>
        <fullName evidence="3">Serine/threonine-protein kinase 19</fullName>
        <ecNumber evidence="3">2.7.11.1</ecNumber>
    </submittedName>
</protein>
<keyword evidence="4" id="KW-1185">Reference proteome</keyword>
<dbReference type="Pfam" id="PF10494">
    <property type="entry name" value="Stk19"/>
    <property type="match status" value="1"/>
</dbReference>
<dbReference type="PANTHER" id="PTHR15243">
    <property type="entry name" value="SERINE/THREONINE-PROTEIN KINASE 19"/>
    <property type="match status" value="1"/>
</dbReference>